<organism evidence="1">
    <name type="scientific">Sulfurisphaera javensis</name>
    <dbReference type="NCBI Taxonomy" id="2049879"/>
    <lineage>
        <taxon>Archaea</taxon>
        <taxon>Thermoproteota</taxon>
        <taxon>Thermoprotei</taxon>
        <taxon>Sulfolobales</taxon>
        <taxon>Sulfolobaceae</taxon>
        <taxon>Sulfurisphaera</taxon>
    </lineage>
</organism>
<dbReference type="AlphaFoldDB" id="A0AAT9GUB0"/>
<gene>
    <name evidence="1" type="ORF">SJAV_21260</name>
</gene>
<reference evidence="1" key="1">
    <citation type="submission" date="2024-03" db="EMBL/GenBank/DDBJ databases">
        <title>Complete genome sequence of Sulfurisphaera javensis strain KD-1.</title>
        <authorList>
            <person name="Sakai H."/>
            <person name="Nur N."/>
            <person name="Suwanto A."/>
            <person name="Kurosawa N."/>
        </authorList>
    </citation>
    <scope>NUCLEOTIDE SEQUENCE</scope>
    <source>
        <strain evidence="1">KD-1</strain>
    </source>
</reference>
<protein>
    <submittedName>
        <fullName evidence="1">Uncharacterized protein</fullName>
    </submittedName>
</protein>
<dbReference type="KEGG" id="sjv:SJAV_21260"/>
<proteinExistence type="predicted"/>
<dbReference type="RefSeq" id="WP_369609717.1">
    <property type="nucleotide sequence ID" value="NZ_AP031322.1"/>
</dbReference>
<name>A0AAT9GUB0_9CREN</name>
<accession>A0AAT9GUB0</accession>
<dbReference type="EMBL" id="AP031322">
    <property type="protein sequence ID" value="BFH74182.1"/>
    <property type="molecule type" value="Genomic_DNA"/>
</dbReference>
<sequence>MKRTNAKIPKKLFGKFKVLKYSESLPKANRLEGTNAKGLFIEFLSNYVTSVGIIIEKYEKIKGELAVTIWGKLVAYHVNEILLTFKPSDVTIVYDRNPLLTDSEKMFIINNFHKWIKGVKSKIKVNIGGKDLGFISRLYCWSYKRRTFVY</sequence>
<dbReference type="GeneID" id="92355077"/>
<evidence type="ECO:0000313" key="1">
    <source>
        <dbReference type="EMBL" id="BFH74182.1"/>
    </source>
</evidence>